<dbReference type="RefSeq" id="WP_268924631.1">
    <property type="nucleotide sequence ID" value="NZ_JAPTGB010000007.1"/>
</dbReference>
<evidence type="ECO:0000313" key="1">
    <source>
        <dbReference type="EMBL" id="MCZ0860412.1"/>
    </source>
</evidence>
<accession>A0ABT4IGQ5</accession>
<name>A0ABT4IGQ5_9EURY</name>
<organism evidence="1 2">
    <name type="scientific">Methanocorpusculum petauri</name>
    <dbReference type="NCBI Taxonomy" id="3002863"/>
    <lineage>
        <taxon>Archaea</taxon>
        <taxon>Methanobacteriati</taxon>
        <taxon>Methanobacteriota</taxon>
        <taxon>Stenosarchaea group</taxon>
        <taxon>Methanomicrobia</taxon>
        <taxon>Methanomicrobiales</taxon>
        <taxon>Methanocorpusculaceae</taxon>
        <taxon>Methanocorpusculum</taxon>
    </lineage>
</organism>
<reference evidence="1" key="1">
    <citation type="submission" date="2022-12" db="EMBL/GenBank/DDBJ databases">
        <title>Isolation and characterisation of novel Methanocorpusculum spp. from native Australian herbivores indicates the genus is ancestrally host-associated.</title>
        <authorList>
            <person name="Volmer J.G."/>
            <person name="Soo R.M."/>
            <person name="Evans P.N."/>
            <person name="Hoedt E.C."/>
            <person name="Astorga Alsina A.L."/>
            <person name="Woodcroft B.J."/>
            <person name="Tyson G.W."/>
            <person name="Hugenholtz P."/>
            <person name="Morrison M."/>
        </authorList>
    </citation>
    <scope>NUCLEOTIDE SEQUENCE</scope>
    <source>
        <strain evidence="1">MG</strain>
    </source>
</reference>
<proteinExistence type="predicted"/>
<protein>
    <submittedName>
        <fullName evidence="1">Uncharacterized protein</fullName>
    </submittedName>
</protein>
<comment type="caution">
    <text evidence="1">The sequence shown here is derived from an EMBL/GenBank/DDBJ whole genome shotgun (WGS) entry which is preliminary data.</text>
</comment>
<sequence>MNIRALCILYPCITVAGLLTDVGDSGCSTPCRCGQYQQDT</sequence>
<dbReference type="EMBL" id="JAPTGB010000007">
    <property type="protein sequence ID" value="MCZ0860412.1"/>
    <property type="molecule type" value="Genomic_DNA"/>
</dbReference>
<keyword evidence="2" id="KW-1185">Reference proteome</keyword>
<evidence type="ECO:0000313" key="2">
    <source>
        <dbReference type="Proteomes" id="UP001141422"/>
    </source>
</evidence>
<dbReference type="Proteomes" id="UP001141422">
    <property type="component" value="Unassembled WGS sequence"/>
</dbReference>
<gene>
    <name evidence="1" type="ORF">O0S10_04105</name>
</gene>